<protein>
    <recommendedName>
        <fullName evidence="1">N-acetyltransferase domain-containing protein</fullName>
    </recommendedName>
</protein>
<proteinExistence type="predicted"/>
<keyword evidence="3" id="KW-1185">Reference proteome</keyword>
<dbReference type="InterPro" id="IPR000182">
    <property type="entry name" value="GNAT_dom"/>
</dbReference>
<reference evidence="3" key="1">
    <citation type="journal article" date="2019" name="Int. J. Syst. Evol. Microbiol.">
        <title>The Global Catalogue of Microorganisms (GCM) 10K type strain sequencing project: providing services to taxonomists for standard genome sequencing and annotation.</title>
        <authorList>
            <consortium name="The Broad Institute Genomics Platform"/>
            <consortium name="The Broad Institute Genome Sequencing Center for Infectious Disease"/>
            <person name="Wu L."/>
            <person name="Ma J."/>
        </authorList>
    </citation>
    <scope>NUCLEOTIDE SEQUENCE [LARGE SCALE GENOMIC DNA]</scope>
    <source>
        <strain evidence="3">NBRC 108723</strain>
    </source>
</reference>
<dbReference type="Proteomes" id="UP001157138">
    <property type="component" value="Unassembled WGS sequence"/>
</dbReference>
<dbReference type="SUPFAM" id="SSF55729">
    <property type="entry name" value="Acyl-CoA N-acyltransferases (Nat)"/>
    <property type="match status" value="1"/>
</dbReference>
<organism evidence="2 3">
    <name type="scientific">Vibrio zhanjiangensis</name>
    <dbReference type="NCBI Taxonomy" id="1046128"/>
    <lineage>
        <taxon>Bacteria</taxon>
        <taxon>Pseudomonadati</taxon>
        <taxon>Pseudomonadota</taxon>
        <taxon>Gammaproteobacteria</taxon>
        <taxon>Vibrionales</taxon>
        <taxon>Vibrionaceae</taxon>
        <taxon>Vibrio</taxon>
    </lineage>
</organism>
<gene>
    <name evidence="2" type="ORF">GCM10007938_01980</name>
</gene>
<comment type="caution">
    <text evidence="2">The sequence shown here is derived from an EMBL/GenBank/DDBJ whole genome shotgun (WGS) entry which is preliminary data.</text>
</comment>
<dbReference type="CDD" id="cd04301">
    <property type="entry name" value="NAT_SF"/>
    <property type="match status" value="1"/>
</dbReference>
<dbReference type="Gene3D" id="3.40.630.30">
    <property type="match status" value="1"/>
</dbReference>
<evidence type="ECO:0000313" key="2">
    <source>
        <dbReference type="EMBL" id="GLT16422.1"/>
    </source>
</evidence>
<sequence length="140" mass="16285">MVITFENTSDLLRSAEITYINMRPYYQHHGVTWQADTIKQKIASLKNIDILSDGRLIGAIRVDSDDDGYYLRDLQIVENYQNKGLGALALIEVKRLASLDGEKTLRLKVFKTSPAYQLYQRLNFIVEKEDDKFYHMVCYL</sequence>
<dbReference type="InterPro" id="IPR016181">
    <property type="entry name" value="Acyl_CoA_acyltransferase"/>
</dbReference>
<dbReference type="RefSeq" id="WP_284190351.1">
    <property type="nucleotide sequence ID" value="NZ_BSPW01000005.1"/>
</dbReference>
<name>A0ABQ6EV50_9VIBR</name>
<feature type="domain" description="N-acetyltransferase" evidence="1">
    <location>
        <begin position="1"/>
        <end position="140"/>
    </location>
</feature>
<evidence type="ECO:0000259" key="1">
    <source>
        <dbReference type="PROSITE" id="PS51186"/>
    </source>
</evidence>
<accession>A0ABQ6EV50</accession>
<evidence type="ECO:0000313" key="3">
    <source>
        <dbReference type="Proteomes" id="UP001157138"/>
    </source>
</evidence>
<dbReference type="EMBL" id="BSPW01000005">
    <property type="protein sequence ID" value="GLT16422.1"/>
    <property type="molecule type" value="Genomic_DNA"/>
</dbReference>
<dbReference type="PROSITE" id="PS51186">
    <property type="entry name" value="GNAT"/>
    <property type="match status" value="1"/>
</dbReference>
<dbReference type="Pfam" id="PF00583">
    <property type="entry name" value="Acetyltransf_1"/>
    <property type="match status" value="1"/>
</dbReference>